<evidence type="ECO:0000313" key="3">
    <source>
        <dbReference type="Proteomes" id="UP001501333"/>
    </source>
</evidence>
<dbReference type="Pfam" id="PF14343">
    <property type="entry name" value="PrcB_C"/>
    <property type="match status" value="1"/>
</dbReference>
<reference evidence="3" key="1">
    <citation type="journal article" date="2019" name="Int. J. Syst. Evol. Microbiol.">
        <title>The Global Catalogue of Microorganisms (GCM) 10K type strain sequencing project: providing services to taxonomists for standard genome sequencing and annotation.</title>
        <authorList>
            <consortium name="The Broad Institute Genomics Platform"/>
            <consortium name="The Broad Institute Genome Sequencing Center for Infectious Disease"/>
            <person name="Wu L."/>
            <person name="Ma J."/>
        </authorList>
    </citation>
    <scope>NUCLEOTIDE SEQUENCE [LARGE SCALE GENOMIC DNA]</scope>
    <source>
        <strain evidence="3">JCM 17386</strain>
    </source>
</reference>
<name>A0ABP7YRY9_9FLAO</name>
<protein>
    <recommendedName>
        <fullName evidence="1">PrcB C-terminal domain-containing protein</fullName>
    </recommendedName>
</protein>
<keyword evidence="3" id="KW-1185">Reference proteome</keyword>
<dbReference type="InterPro" id="IPR025748">
    <property type="entry name" value="PrcB_C_dom"/>
</dbReference>
<feature type="domain" description="PrcB C-terminal" evidence="1">
    <location>
        <begin position="92"/>
        <end position="146"/>
    </location>
</feature>
<organism evidence="2 3">
    <name type="scientific">Flavobacterium chungbukense</name>
    <dbReference type="NCBI Taxonomy" id="877464"/>
    <lineage>
        <taxon>Bacteria</taxon>
        <taxon>Pseudomonadati</taxon>
        <taxon>Bacteroidota</taxon>
        <taxon>Flavobacteriia</taxon>
        <taxon>Flavobacteriales</taxon>
        <taxon>Flavobacteriaceae</taxon>
        <taxon>Flavobacterium</taxon>
    </lineage>
</organism>
<dbReference type="PROSITE" id="PS51257">
    <property type="entry name" value="PROKAR_LIPOPROTEIN"/>
    <property type="match status" value="1"/>
</dbReference>
<gene>
    <name evidence="2" type="ORF">GCM10022250_40990</name>
</gene>
<evidence type="ECO:0000313" key="2">
    <source>
        <dbReference type="EMBL" id="GAA4140452.1"/>
    </source>
</evidence>
<sequence length="291" mass="31792">MKKLMLGLFVAFGISACSLGDDAKYADCGANTIVEFTGFPLLCNYSVKTPPPAPAVTVVGSQTKMDDLFTKHANSCNVASDPNIDFTKNYLVGVFAGPKPSTGYALKITSIVENDCQIIVNYYEKAPGANESVFQTPTSPFDVVLIPKTSKPFIFFKTEESPNNIIVGSYSNQCTGADCQKFFQINDYNTLKFLNVAAGQYDFNQYKYVPTIKRGEYTLLLKDVPAEILALKGQTKTYGTPNESAQGGVYFELNLNAVITKVYIDNADTADQSAAIKAFKKIIQDKITSLK</sequence>
<proteinExistence type="predicted"/>
<accession>A0ABP7YRY9</accession>
<dbReference type="Proteomes" id="UP001501333">
    <property type="component" value="Unassembled WGS sequence"/>
</dbReference>
<comment type="caution">
    <text evidence="2">The sequence shown here is derived from an EMBL/GenBank/DDBJ whole genome shotgun (WGS) entry which is preliminary data.</text>
</comment>
<evidence type="ECO:0000259" key="1">
    <source>
        <dbReference type="Pfam" id="PF14343"/>
    </source>
</evidence>
<dbReference type="EMBL" id="BAABAO010000014">
    <property type="protein sequence ID" value="GAA4140452.1"/>
    <property type="molecule type" value="Genomic_DNA"/>
</dbReference>
<dbReference type="RefSeq" id="WP_229355397.1">
    <property type="nucleotide sequence ID" value="NZ_BAABAO010000014.1"/>
</dbReference>